<reference evidence="5 6" key="1">
    <citation type="submission" date="2019-04" db="EMBL/GenBank/DDBJ databases">
        <title>Microbes associate with the intestines of laboratory mice.</title>
        <authorList>
            <person name="Navarre W."/>
            <person name="Wong E."/>
            <person name="Huang K.C."/>
            <person name="Tropini C."/>
            <person name="Ng K."/>
            <person name="Yu B."/>
        </authorList>
    </citation>
    <scope>NUCLEOTIDE SEQUENCE [LARGE SCALE GENOMIC DNA]</scope>
    <source>
        <strain evidence="5 6">NM80_B27</strain>
    </source>
</reference>
<evidence type="ECO:0000259" key="4">
    <source>
        <dbReference type="PROSITE" id="PS51379"/>
    </source>
</evidence>
<evidence type="ECO:0000313" key="5">
    <source>
        <dbReference type="EMBL" id="THG36581.1"/>
    </source>
</evidence>
<dbReference type="EMBL" id="SSTJ01000014">
    <property type="protein sequence ID" value="THG36581.1"/>
    <property type="molecule type" value="Genomic_DNA"/>
</dbReference>
<dbReference type="GO" id="GO:0046872">
    <property type="term" value="F:metal ion binding"/>
    <property type="evidence" value="ECO:0007669"/>
    <property type="project" value="UniProtKB-KW"/>
</dbReference>
<dbReference type="PANTHER" id="PTHR43312:SF2">
    <property type="entry name" value="OXIDOREDUCTASE"/>
    <property type="match status" value="1"/>
</dbReference>
<evidence type="ECO:0000313" key="6">
    <source>
        <dbReference type="Proteomes" id="UP000308978"/>
    </source>
</evidence>
<dbReference type="InterPro" id="IPR023210">
    <property type="entry name" value="NADP_OxRdtase_dom"/>
</dbReference>
<dbReference type="SUPFAM" id="SSF51430">
    <property type="entry name" value="NAD(P)-linked oxidoreductase"/>
    <property type="match status" value="1"/>
</dbReference>
<dbReference type="RefSeq" id="WP_136435435.1">
    <property type="nucleotide sequence ID" value="NZ_SSTJ01000014.1"/>
</dbReference>
<dbReference type="PROSITE" id="PS51379">
    <property type="entry name" value="4FE4S_FER_2"/>
    <property type="match status" value="1"/>
</dbReference>
<keyword evidence="3" id="KW-0411">Iron-sulfur</keyword>
<dbReference type="InterPro" id="IPR036812">
    <property type="entry name" value="NAD(P)_OxRdtase_dom_sf"/>
</dbReference>
<proteinExistence type="predicted"/>
<sequence length="395" mass="43592">MQFRTDPRNGNELSALGFGCMRFPSAGGRIDIDASEQLIVEAVRQGVNYLDTAYMYNGNEAALGEIFARNPGLRERVYIATKLPIARCEASGDFDTYLERSLKRLRTDHIDYYLVHNVTSATTWDRLSSLGFEKWADAQKRSGRISNIGFSYHGPKADFPVLLDSFDWDFCQIQYNYMNEDYQAGTAGLMAAAERGLPVIVMEPLLGGKLAGELPAGARRALSDAGLSDDPVRLALRWVWNHPEATVVLSGMNTQDQLSQNIETAESALPGSLEGAEADAVEKAREHIARNYRIPCTGCGYCMPCPKGVNIPMCFAAYNTSFAHGWYQGMHQYITASGAMVGEARFASDCVRCGACLEKCPQHIRIPIELTSVKRRLQVPGLPALVRLGVKLMSR</sequence>
<dbReference type="PRINTS" id="PR00069">
    <property type="entry name" value="ALDKETRDTASE"/>
</dbReference>
<dbReference type="AlphaFoldDB" id="A0A4S4G1N6"/>
<dbReference type="Pfam" id="PF00248">
    <property type="entry name" value="Aldo_ket_red"/>
    <property type="match status" value="1"/>
</dbReference>
<organism evidence="5 6">
    <name type="scientific">Adlercreutzia caecimuris</name>
    <dbReference type="NCBI Taxonomy" id="671266"/>
    <lineage>
        <taxon>Bacteria</taxon>
        <taxon>Bacillati</taxon>
        <taxon>Actinomycetota</taxon>
        <taxon>Coriobacteriia</taxon>
        <taxon>Eggerthellales</taxon>
        <taxon>Eggerthellaceae</taxon>
        <taxon>Adlercreutzia</taxon>
    </lineage>
</organism>
<dbReference type="GO" id="GO:0051536">
    <property type="term" value="F:iron-sulfur cluster binding"/>
    <property type="evidence" value="ECO:0007669"/>
    <property type="project" value="UniProtKB-KW"/>
</dbReference>
<accession>A0A4S4G1N6</accession>
<dbReference type="SUPFAM" id="SSF46548">
    <property type="entry name" value="alpha-helical ferredoxin"/>
    <property type="match status" value="1"/>
</dbReference>
<dbReference type="PROSITE" id="PS00198">
    <property type="entry name" value="4FE4S_FER_1"/>
    <property type="match status" value="1"/>
</dbReference>
<evidence type="ECO:0000256" key="2">
    <source>
        <dbReference type="ARBA" id="ARBA00023004"/>
    </source>
</evidence>
<feature type="domain" description="4Fe-4S ferredoxin-type" evidence="4">
    <location>
        <begin position="342"/>
        <end position="370"/>
    </location>
</feature>
<gene>
    <name evidence="5" type="ORF">E5986_09640</name>
</gene>
<dbReference type="PANTHER" id="PTHR43312">
    <property type="entry name" value="D-THREO-ALDOSE 1-DEHYDROGENASE"/>
    <property type="match status" value="1"/>
</dbReference>
<dbReference type="GO" id="GO:0016491">
    <property type="term" value="F:oxidoreductase activity"/>
    <property type="evidence" value="ECO:0007669"/>
    <property type="project" value="InterPro"/>
</dbReference>
<evidence type="ECO:0000256" key="3">
    <source>
        <dbReference type="ARBA" id="ARBA00023014"/>
    </source>
</evidence>
<dbReference type="Pfam" id="PF13187">
    <property type="entry name" value="Fer4_9"/>
    <property type="match status" value="1"/>
</dbReference>
<dbReference type="Gene3D" id="3.20.20.100">
    <property type="entry name" value="NADP-dependent oxidoreductase domain"/>
    <property type="match status" value="1"/>
</dbReference>
<dbReference type="InterPro" id="IPR020471">
    <property type="entry name" value="AKR"/>
</dbReference>
<dbReference type="CDD" id="cd19096">
    <property type="entry name" value="AKR_Fe-S_oxidoreductase"/>
    <property type="match status" value="1"/>
</dbReference>
<dbReference type="InterPro" id="IPR053135">
    <property type="entry name" value="AKR2_Oxidoreductase"/>
</dbReference>
<keyword evidence="2" id="KW-0408">Iron</keyword>
<dbReference type="Proteomes" id="UP000308978">
    <property type="component" value="Unassembled WGS sequence"/>
</dbReference>
<evidence type="ECO:0000256" key="1">
    <source>
        <dbReference type="ARBA" id="ARBA00022723"/>
    </source>
</evidence>
<comment type="caution">
    <text evidence="5">The sequence shown here is derived from an EMBL/GenBank/DDBJ whole genome shotgun (WGS) entry which is preliminary data.</text>
</comment>
<dbReference type="InterPro" id="IPR017896">
    <property type="entry name" value="4Fe4S_Fe-S-bd"/>
</dbReference>
<name>A0A4S4G1N6_9ACTN</name>
<dbReference type="InterPro" id="IPR017900">
    <property type="entry name" value="4Fe4S_Fe_S_CS"/>
</dbReference>
<keyword evidence="1" id="KW-0479">Metal-binding</keyword>
<protein>
    <submittedName>
        <fullName evidence="5">Aldo/keto reductase</fullName>
    </submittedName>
</protein>